<name>A0A7W0CV22_9ACTN</name>
<dbReference type="PROSITE" id="PS51257">
    <property type="entry name" value="PROKAR_LIPOPROTEIN"/>
    <property type="match status" value="1"/>
</dbReference>
<proteinExistence type="inferred from homology"/>
<feature type="domain" description="Periplasmic binding protein" evidence="6">
    <location>
        <begin position="104"/>
        <end position="355"/>
    </location>
</feature>
<comment type="caution">
    <text evidence="7">The sequence shown here is derived from an EMBL/GenBank/DDBJ whole genome shotgun (WGS) entry which is preliminary data.</text>
</comment>
<feature type="compositionally biased region" description="Polar residues" evidence="4">
    <location>
        <begin position="30"/>
        <end position="43"/>
    </location>
</feature>
<accession>A0A7W0CV22</accession>
<dbReference type="EMBL" id="JACDUR010000014">
    <property type="protein sequence ID" value="MBA2897886.1"/>
    <property type="molecule type" value="Genomic_DNA"/>
</dbReference>
<dbReference type="AlphaFoldDB" id="A0A7W0CV22"/>
<reference evidence="7 8" key="1">
    <citation type="submission" date="2020-07" db="EMBL/GenBank/DDBJ databases">
        <title>Genomic Encyclopedia of Type Strains, Phase IV (KMG-IV): sequencing the most valuable type-strain genomes for metagenomic binning, comparative biology and taxonomic classification.</title>
        <authorList>
            <person name="Goeker M."/>
        </authorList>
    </citation>
    <scope>NUCLEOTIDE SEQUENCE [LARGE SCALE GENOMIC DNA]</scope>
    <source>
        <strain evidence="7 8">DSM 45533</strain>
    </source>
</reference>
<dbReference type="GO" id="GO:0030246">
    <property type="term" value="F:carbohydrate binding"/>
    <property type="evidence" value="ECO:0007669"/>
    <property type="project" value="UniProtKB-ARBA"/>
</dbReference>
<dbReference type="RefSeq" id="WP_181616560.1">
    <property type="nucleotide sequence ID" value="NZ_BAABAM010000016.1"/>
</dbReference>
<dbReference type="PANTHER" id="PTHR46847">
    <property type="entry name" value="D-ALLOSE-BINDING PERIPLASMIC PROTEIN-RELATED"/>
    <property type="match status" value="1"/>
</dbReference>
<dbReference type="Proteomes" id="UP000530928">
    <property type="component" value="Unassembled WGS sequence"/>
</dbReference>
<comment type="similarity">
    <text evidence="2">Belongs to the bacterial solute-binding protein 2 family.</text>
</comment>
<feature type="chain" id="PRO_5031139009" evidence="5">
    <location>
        <begin position="23"/>
        <end position="404"/>
    </location>
</feature>
<evidence type="ECO:0000256" key="2">
    <source>
        <dbReference type="ARBA" id="ARBA00007639"/>
    </source>
</evidence>
<dbReference type="SUPFAM" id="SSF53822">
    <property type="entry name" value="Periplasmic binding protein-like I"/>
    <property type="match status" value="1"/>
</dbReference>
<sequence>MRRSTSLAVVAVALLAAGCASDKPTATVTASQGATAPQASATESPAAGTGEQSKFFVQADYDAQLAMRTKQAQGPADKPWEQAIDPQMTDTAGYKKSGDVHLCFSNAAVNNPWRQVGWKNMQAEVSLHKEITKFTALDAEGKDDKQISDIAELTGKGCDALIVSPNTTATLTPAVEAACQKVPVIVFDRGVETDCPVTFINPIGGYAFGADGAEFLVEKVPAGGKILALRILPGVDVLETRWSAAKVTFDKSQLEVVGVEFTDGDAAKTKNIVSDYVQRHGKIDGVWMDAGATAVAAIEAFEDAGLPVPPIVGEDQQDFLQKWKDNNLTAVAPTYPTYQWRTPVIAALKILKGEEVPKTWKLPQPKITAENLDQYLKPNMPPLHYALCGCETLPGFPANWGGKG</sequence>
<dbReference type="Pfam" id="PF13407">
    <property type="entry name" value="Peripla_BP_4"/>
    <property type="match status" value="1"/>
</dbReference>
<dbReference type="PANTHER" id="PTHR46847:SF1">
    <property type="entry name" value="D-ALLOSE-BINDING PERIPLASMIC PROTEIN-RELATED"/>
    <property type="match status" value="1"/>
</dbReference>
<organism evidence="7 8">
    <name type="scientific">Nonomuraea soli</name>
    <dbReference type="NCBI Taxonomy" id="1032476"/>
    <lineage>
        <taxon>Bacteria</taxon>
        <taxon>Bacillati</taxon>
        <taxon>Actinomycetota</taxon>
        <taxon>Actinomycetes</taxon>
        <taxon>Streptosporangiales</taxon>
        <taxon>Streptosporangiaceae</taxon>
        <taxon>Nonomuraea</taxon>
    </lineage>
</organism>
<evidence type="ECO:0000256" key="4">
    <source>
        <dbReference type="SAM" id="MobiDB-lite"/>
    </source>
</evidence>
<evidence type="ECO:0000256" key="1">
    <source>
        <dbReference type="ARBA" id="ARBA00004196"/>
    </source>
</evidence>
<feature type="region of interest" description="Disordered" evidence="4">
    <location>
        <begin position="30"/>
        <end position="49"/>
    </location>
</feature>
<dbReference type="InterPro" id="IPR025997">
    <property type="entry name" value="SBP_2_dom"/>
</dbReference>
<dbReference type="GO" id="GO:0030313">
    <property type="term" value="C:cell envelope"/>
    <property type="evidence" value="ECO:0007669"/>
    <property type="project" value="UniProtKB-SubCell"/>
</dbReference>
<keyword evidence="8" id="KW-1185">Reference proteome</keyword>
<feature type="signal peptide" evidence="5">
    <location>
        <begin position="1"/>
        <end position="22"/>
    </location>
</feature>
<dbReference type="CDD" id="cd19996">
    <property type="entry name" value="PBP1_ABC_sugar_binding-like"/>
    <property type="match status" value="1"/>
</dbReference>
<comment type="subcellular location">
    <subcellularLocation>
        <location evidence="1">Cell envelope</location>
    </subcellularLocation>
</comment>
<dbReference type="InterPro" id="IPR028082">
    <property type="entry name" value="Peripla_BP_I"/>
</dbReference>
<evidence type="ECO:0000256" key="5">
    <source>
        <dbReference type="SAM" id="SignalP"/>
    </source>
</evidence>
<gene>
    <name evidence="7" type="ORF">HNR30_009292</name>
</gene>
<evidence type="ECO:0000259" key="6">
    <source>
        <dbReference type="Pfam" id="PF13407"/>
    </source>
</evidence>
<evidence type="ECO:0000313" key="8">
    <source>
        <dbReference type="Proteomes" id="UP000530928"/>
    </source>
</evidence>
<keyword evidence="3 5" id="KW-0732">Signal</keyword>
<protein>
    <submittedName>
        <fullName evidence="7">Ribose transport system substrate-binding protein</fullName>
    </submittedName>
</protein>
<dbReference type="Gene3D" id="3.40.50.2300">
    <property type="match status" value="2"/>
</dbReference>
<evidence type="ECO:0000256" key="3">
    <source>
        <dbReference type="ARBA" id="ARBA00022729"/>
    </source>
</evidence>
<evidence type="ECO:0000313" key="7">
    <source>
        <dbReference type="EMBL" id="MBA2897886.1"/>
    </source>
</evidence>